<dbReference type="InterPro" id="IPR052925">
    <property type="entry name" value="Phage_Integrase-like_Recomb"/>
</dbReference>
<feature type="compositionally biased region" description="Polar residues" evidence="3">
    <location>
        <begin position="58"/>
        <end position="74"/>
    </location>
</feature>
<dbReference type="PANTHER" id="PTHR34605">
    <property type="entry name" value="PHAGE_INTEGRASE DOMAIN-CONTAINING PROTEIN"/>
    <property type="match status" value="1"/>
</dbReference>
<dbReference type="PANTHER" id="PTHR34605:SF3">
    <property type="entry name" value="P CELL-TYPE AGGLUTINATION PROTEIN MAP4-LIKE-RELATED"/>
    <property type="match status" value="1"/>
</dbReference>
<organism evidence="4 5">
    <name type="scientific">Panaeolus cyanescens</name>
    <dbReference type="NCBI Taxonomy" id="181874"/>
    <lineage>
        <taxon>Eukaryota</taxon>
        <taxon>Fungi</taxon>
        <taxon>Dikarya</taxon>
        <taxon>Basidiomycota</taxon>
        <taxon>Agaricomycotina</taxon>
        <taxon>Agaricomycetes</taxon>
        <taxon>Agaricomycetidae</taxon>
        <taxon>Agaricales</taxon>
        <taxon>Agaricineae</taxon>
        <taxon>Galeropsidaceae</taxon>
        <taxon>Panaeolus</taxon>
    </lineage>
</organism>
<feature type="compositionally biased region" description="Polar residues" evidence="3">
    <location>
        <begin position="7"/>
        <end position="33"/>
    </location>
</feature>
<keyword evidence="5" id="KW-1185">Reference proteome</keyword>
<sequence>MSKDHSGSASHVNSPSDGNKSTFLNSANVPSESRPSHVSLYGRLPRSSPYTRAGSMSRRGQSPLNTALHSQTQGAELPTTAPSVLAQRPTPSYASPYVQNRSRLHSNISPPSTTVSSQPSPAALVPPQPIRVLGVSQPAPATTLRPISSFQPTFILPPPSGPSGSAKPLAPKKPEVHPMNLRPKVLTKDRLASWTTPFGIKRRQEAALGFLPSHAVDKAYNLVADSLEESSKTTYGAGLLRFTQFCDEHDIDEEKRMPAHPDLVAAFVASAAGSVSGSTIKAWLSGLRAWHIFNKAPWSEDEFLSLVRTASKKIGQPKKRPPRAPVSLRHLELLLDSLDIVACREDAALWACATTTFFGCRRLGETTLSLPPFNAYRHVSRGGDISLRGEEGSIVVDSICIHLPWTKTTKDAGGKIILTRRNDRLCPIFALRNHFELNAIKEGEVAKDISLFAFRNYTREFRQMYKSEFLERVQAIWKKHPELDQVSGHSFRIGGAVTLLMAGVEPEVVAATGGWTSMAFLLYWRKLEVIVPQFTAKAYGGGDSEWASVNAKLDRLRKADGLSTAIADASETL</sequence>
<dbReference type="InterPro" id="IPR013762">
    <property type="entry name" value="Integrase-like_cat_sf"/>
</dbReference>
<comment type="caution">
    <text evidence="4">The sequence shown here is derived from an EMBL/GenBank/DDBJ whole genome shotgun (WGS) entry which is preliminary data.</text>
</comment>
<evidence type="ECO:0000256" key="2">
    <source>
        <dbReference type="ARBA" id="ARBA00023172"/>
    </source>
</evidence>
<dbReference type="GO" id="GO:0003677">
    <property type="term" value="F:DNA binding"/>
    <property type="evidence" value="ECO:0007669"/>
    <property type="project" value="UniProtKB-KW"/>
</dbReference>
<dbReference type="GO" id="GO:0006310">
    <property type="term" value="P:DNA recombination"/>
    <property type="evidence" value="ECO:0007669"/>
    <property type="project" value="UniProtKB-KW"/>
</dbReference>
<dbReference type="Gene3D" id="1.10.443.10">
    <property type="entry name" value="Intergrase catalytic core"/>
    <property type="match status" value="1"/>
</dbReference>
<proteinExistence type="predicted"/>
<dbReference type="InterPro" id="IPR010998">
    <property type="entry name" value="Integrase_recombinase_N"/>
</dbReference>
<evidence type="ECO:0000256" key="1">
    <source>
        <dbReference type="ARBA" id="ARBA00023125"/>
    </source>
</evidence>
<evidence type="ECO:0000313" key="5">
    <source>
        <dbReference type="Proteomes" id="UP000284842"/>
    </source>
</evidence>
<reference evidence="4 5" key="1">
    <citation type="journal article" date="2018" name="Evol. Lett.">
        <title>Horizontal gene cluster transfer increased hallucinogenic mushroom diversity.</title>
        <authorList>
            <person name="Reynolds H.T."/>
            <person name="Vijayakumar V."/>
            <person name="Gluck-Thaler E."/>
            <person name="Korotkin H.B."/>
            <person name="Matheny P.B."/>
            <person name="Slot J.C."/>
        </authorList>
    </citation>
    <scope>NUCLEOTIDE SEQUENCE [LARGE SCALE GENOMIC DNA]</scope>
    <source>
        <strain evidence="4 5">2629</strain>
    </source>
</reference>
<dbReference type="SUPFAM" id="SSF56349">
    <property type="entry name" value="DNA breaking-rejoining enzymes"/>
    <property type="match status" value="1"/>
</dbReference>
<evidence type="ECO:0000313" key="4">
    <source>
        <dbReference type="EMBL" id="PPQ84481.1"/>
    </source>
</evidence>
<dbReference type="EMBL" id="NHTK01004869">
    <property type="protein sequence ID" value="PPQ84481.1"/>
    <property type="molecule type" value="Genomic_DNA"/>
</dbReference>
<dbReference type="InParanoid" id="A0A409X171"/>
<dbReference type="GO" id="GO:0015074">
    <property type="term" value="P:DNA integration"/>
    <property type="evidence" value="ECO:0007669"/>
    <property type="project" value="InterPro"/>
</dbReference>
<keyword evidence="1" id="KW-0238">DNA-binding</keyword>
<evidence type="ECO:0000256" key="3">
    <source>
        <dbReference type="SAM" id="MobiDB-lite"/>
    </source>
</evidence>
<gene>
    <name evidence="4" type="ORF">CVT24_012455</name>
</gene>
<protein>
    <recommendedName>
        <fullName evidence="6">Tyr recombinase domain-containing protein</fullName>
    </recommendedName>
</protein>
<dbReference type="InterPro" id="IPR011010">
    <property type="entry name" value="DNA_brk_join_enz"/>
</dbReference>
<name>A0A409X171_9AGAR</name>
<dbReference type="Gene3D" id="1.10.150.130">
    <property type="match status" value="1"/>
</dbReference>
<dbReference type="OrthoDB" id="2506773at2759"/>
<evidence type="ECO:0008006" key="6">
    <source>
        <dbReference type="Google" id="ProtNLM"/>
    </source>
</evidence>
<dbReference type="STRING" id="181874.A0A409X171"/>
<dbReference type="SUPFAM" id="SSF47823">
    <property type="entry name" value="lambda integrase-like, N-terminal domain"/>
    <property type="match status" value="1"/>
</dbReference>
<feature type="region of interest" description="Disordered" evidence="3">
    <location>
        <begin position="1"/>
        <end position="97"/>
    </location>
</feature>
<dbReference type="Proteomes" id="UP000284842">
    <property type="component" value="Unassembled WGS sequence"/>
</dbReference>
<feature type="compositionally biased region" description="Low complexity" evidence="3">
    <location>
        <begin position="109"/>
        <end position="121"/>
    </location>
</feature>
<keyword evidence="2" id="KW-0233">DNA recombination</keyword>
<feature type="region of interest" description="Disordered" evidence="3">
    <location>
        <begin position="103"/>
        <end position="122"/>
    </location>
</feature>
<dbReference type="AlphaFoldDB" id="A0A409X171"/>
<accession>A0A409X171</accession>